<dbReference type="EMBL" id="BHZC01000001">
    <property type="protein sequence ID" value="GCD33444.1"/>
    <property type="molecule type" value="Genomic_DNA"/>
</dbReference>
<accession>A0A7U9PYP4</accession>
<dbReference type="AlphaFoldDB" id="A0A7U9PYP4"/>
<dbReference type="InterPro" id="IPR045960">
    <property type="entry name" value="DUF6380"/>
</dbReference>
<dbReference type="Proteomes" id="UP000287830">
    <property type="component" value="Unassembled WGS sequence"/>
</dbReference>
<sequence>MTVREPGEGDEPCSGPLRRSKRRATLRGAAASLTAEIREGE</sequence>
<evidence type="ECO:0000313" key="3">
    <source>
        <dbReference type="Proteomes" id="UP000287830"/>
    </source>
</evidence>
<dbReference type="Pfam" id="PF19907">
    <property type="entry name" value="DUF6380"/>
    <property type="match status" value="1"/>
</dbReference>
<reference evidence="2 3" key="1">
    <citation type="submission" date="2018-11" db="EMBL/GenBank/DDBJ databases">
        <title>Whole genome sequence of Streptomyces chrestomyceticus NBRC 13444(T).</title>
        <authorList>
            <person name="Komaki H."/>
            <person name="Tamura T."/>
        </authorList>
    </citation>
    <scope>NUCLEOTIDE SEQUENCE [LARGE SCALE GENOMIC DNA]</scope>
    <source>
        <strain evidence="2 3">NBRC 13444</strain>
    </source>
</reference>
<organism evidence="2 3">
    <name type="scientific">Streptomyces chrestomyceticus JCM 4735</name>
    <dbReference type="NCBI Taxonomy" id="1306181"/>
    <lineage>
        <taxon>Bacteria</taxon>
        <taxon>Bacillati</taxon>
        <taxon>Actinomycetota</taxon>
        <taxon>Actinomycetes</taxon>
        <taxon>Kitasatosporales</taxon>
        <taxon>Streptomycetaceae</taxon>
        <taxon>Streptomyces</taxon>
    </lineage>
</organism>
<name>A0A7U9PYP4_9ACTN</name>
<comment type="caution">
    <text evidence="2">The sequence shown here is derived from an EMBL/GenBank/DDBJ whole genome shotgun (WGS) entry which is preliminary data.</text>
</comment>
<evidence type="ECO:0000256" key="1">
    <source>
        <dbReference type="SAM" id="MobiDB-lite"/>
    </source>
</evidence>
<protein>
    <submittedName>
        <fullName evidence="2">Uncharacterized protein</fullName>
    </submittedName>
</protein>
<feature type="region of interest" description="Disordered" evidence="1">
    <location>
        <begin position="1"/>
        <end position="41"/>
    </location>
</feature>
<gene>
    <name evidence="2" type="ORF">OEIGOIKO_01164</name>
</gene>
<proteinExistence type="predicted"/>
<evidence type="ECO:0000313" key="2">
    <source>
        <dbReference type="EMBL" id="GCD33444.1"/>
    </source>
</evidence>